<dbReference type="InterPro" id="IPR011698">
    <property type="entry name" value="GATase_3"/>
</dbReference>
<dbReference type="InterPro" id="IPR047045">
    <property type="entry name" value="CobQ_N"/>
</dbReference>
<dbReference type="EMBL" id="CP131060">
    <property type="protein sequence ID" value="WNY24855.1"/>
    <property type="molecule type" value="Genomic_DNA"/>
</dbReference>
<dbReference type="Pfam" id="PF07685">
    <property type="entry name" value="GATase_3"/>
    <property type="match status" value="1"/>
</dbReference>
<evidence type="ECO:0000256" key="2">
    <source>
        <dbReference type="ARBA" id="ARBA00006205"/>
    </source>
</evidence>
<accession>A0AA96V3M6</accession>
<dbReference type="InterPro" id="IPR033949">
    <property type="entry name" value="CobQ_GATase1"/>
</dbReference>
<dbReference type="InterPro" id="IPR029062">
    <property type="entry name" value="Class_I_gatase-like"/>
</dbReference>
<organism evidence="10 11">
    <name type="scientific">Methanolapillus millepedarum</name>
    <dbReference type="NCBI Taxonomy" id="3028296"/>
    <lineage>
        <taxon>Archaea</taxon>
        <taxon>Methanobacteriati</taxon>
        <taxon>Methanobacteriota</taxon>
        <taxon>Stenosarchaea group</taxon>
        <taxon>Methanomicrobia</taxon>
        <taxon>Methanosarcinales</taxon>
        <taxon>Methanosarcinaceae</taxon>
        <taxon>Methanolapillus</taxon>
    </lineage>
</organism>
<evidence type="ECO:0000256" key="4">
    <source>
        <dbReference type="ARBA" id="ARBA00022573"/>
    </source>
</evidence>
<dbReference type="PANTHER" id="PTHR21343">
    <property type="entry name" value="DETHIOBIOTIN SYNTHETASE"/>
    <property type="match status" value="1"/>
</dbReference>
<comment type="pathway">
    <text evidence="1 7">Cofactor biosynthesis; adenosylcobalamin biosynthesis.</text>
</comment>
<keyword evidence="5 7" id="KW-0315">Glutamine amidotransferase</keyword>
<dbReference type="GeneID" id="89229501"/>
<proteinExistence type="inferred from homology"/>
<dbReference type="GO" id="GO:0015420">
    <property type="term" value="F:ABC-type vitamin B12 transporter activity"/>
    <property type="evidence" value="ECO:0007669"/>
    <property type="project" value="UniProtKB-UniRule"/>
</dbReference>
<evidence type="ECO:0000313" key="11">
    <source>
        <dbReference type="Proteomes" id="UP001303587"/>
    </source>
</evidence>
<dbReference type="Proteomes" id="UP001303587">
    <property type="component" value="Chromosome"/>
</dbReference>
<evidence type="ECO:0000256" key="6">
    <source>
        <dbReference type="ARBA" id="ARBA00025166"/>
    </source>
</evidence>
<dbReference type="InterPro" id="IPR002586">
    <property type="entry name" value="CobQ/CobB/MinD/ParA_Nub-bd_dom"/>
</dbReference>
<gene>
    <name evidence="7 10" type="primary">cobQ</name>
    <name evidence="10" type="ORF">MsAc7_03820</name>
</gene>
<dbReference type="NCBIfam" id="TIGR00313">
    <property type="entry name" value="cobQ"/>
    <property type="match status" value="1"/>
</dbReference>
<evidence type="ECO:0000259" key="8">
    <source>
        <dbReference type="Pfam" id="PF01656"/>
    </source>
</evidence>
<keyword evidence="11" id="KW-1185">Reference proteome</keyword>
<feature type="domain" description="CobQ/CobB/MinD/ParA nucleotide binding" evidence="8">
    <location>
        <begin position="7"/>
        <end position="227"/>
    </location>
</feature>
<dbReference type="RefSeq" id="WP_338102915.1">
    <property type="nucleotide sequence ID" value="NZ_CP131060.1"/>
</dbReference>
<reference evidence="10 11" key="1">
    <citation type="submission" date="2023-07" db="EMBL/GenBank/DDBJ databases">
        <title>Closed genoem sequence of Methanosarcinaceae archaeon Ac7.</title>
        <authorList>
            <person name="Poehlein A."/>
            <person name="Protasov E."/>
            <person name="Platt K."/>
            <person name="Reeh H."/>
            <person name="Daniel R."/>
            <person name="Brune A."/>
        </authorList>
    </citation>
    <scope>NUCLEOTIDE SEQUENCE [LARGE SCALE GENOMIC DNA]</scope>
    <source>
        <strain evidence="10 11">Ac7</strain>
    </source>
</reference>
<dbReference type="InterPro" id="IPR004459">
    <property type="entry name" value="CobQ_synth"/>
</dbReference>
<dbReference type="Gene3D" id="3.40.50.300">
    <property type="entry name" value="P-loop containing nucleotide triphosphate hydrolases"/>
    <property type="match status" value="1"/>
</dbReference>
<evidence type="ECO:0000256" key="5">
    <source>
        <dbReference type="ARBA" id="ARBA00022962"/>
    </source>
</evidence>
<keyword evidence="4 7" id="KW-0169">Cobalamin biosynthesis</keyword>
<dbReference type="NCBIfam" id="NF001989">
    <property type="entry name" value="PRK00784.1"/>
    <property type="match status" value="1"/>
</dbReference>
<dbReference type="CDD" id="cd05389">
    <property type="entry name" value="CobQ_N"/>
    <property type="match status" value="1"/>
</dbReference>
<sequence length="506" mass="55249">MNAKTLLVLGTSSDAGKSSVVTAICKILSEKYKVAPFKAQNMSLNSWVSKDGKEISFAQVIQAWAAGAEPIPEMNPVVLKPKGDSISQVIVLGEHYADRTAGNYYESIDEMFKILNRALSKLEENFDVIVMEGAGGAAEINLYDRDIVNIGTARLTKAPIILVGDIERGGVFASLYGTIALLPEDVRQNVKGFVINKFRGDPAILKPGLDQLEKMTGIPVLGVLPYFKLRIPSEDSMSFHEKAGSGAIPEEKKGRGQKTGLEIAVIQLPKISHFNDFEVLESEALVRYVQLDDCLKNKNTNECPDLILLPGSGTPLQDLNALKESGMMEQILELRKEYNCPVIGVGEGYQLLGKTLTDPSGNKVAGFGLLECDTVYEKEEGYSEKPERVTVVIDSKSKVNAGILKEVSGMTVDGFLAHSGKTTTRSPVFGNDGAVSADGMVLGTFTHGLFDNKQFRKALLRYLAARKGIQYVEEEEFTVQDGFAELAAVFEKNVDMKAIYKIMELK</sequence>
<dbReference type="AlphaFoldDB" id="A0AA96V3M6"/>
<evidence type="ECO:0000313" key="10">
    <source>
        <dbReference type="EMBL" id="WNY24855.1"/>
    </source>
</evidence>
<evidence type="ECO:0000256" key="1">
    <source>
        <dbReference type="ARBA" id="ARBA00004953"/>
    </source>
</evidence>
<dbReference type="CDD" id="cd01750">
    <property type="entry name" value="GATase1_CobQ"/>
    <property type="match status" value="1"/>
</dbReference>
<dbReference type="Pfam" id="PF01656">
    <property type="entry name" value="CbiA"/>
    <property type="match status" value="1"/>
</dbReference>
<feature type="active site" evidence="7">
    <location>
        <position position="447"/>
    </location>
</feature>
<dbReference type="GO" id="GO:0009236">
    <property type="term" value="P:cobalamin biosynthetic process"/>
    <property type="evidence" value="ECO:0007669"/>
    <property type="project" value="UniProtKB-UniRule"/>
</dbReference>
<evidence type="ECO:0000256" key="3">
    <source>
        <dbReference type="ARBA" id="ARBA00014921"/>
    </source>
</evidence>
<dbReference type="PANTHER" id="PTHR21343:SF1">
    <property type="entry name" value="COBYRIC ACID SYNTHASE"/>
    <property type="match status" value="1"/>
</dbReference>
<dbReference type="GO" id="GO:0003824">
    <property type="term" value="F:catalytic activity"/>
    <property type="evidence" value="ECO:0007669"/>
    <property type="project" value="InterPro"/>
</dbReference>
<dbReference type="SUPFAM" id="SSF52540">
    <property type="entry name" value="P-loop containing nucleoside triphosphate hydrolases"/>
    <property type="match status" value="1"/>
</dbReference>
<dbReference type="SUPFAM" id="SSF52317">
    <property type="entry name" value="Class I glutamine amidotransferase-like"/>
    <property type="match status" value="1"/>
</dbReference>
<protein>
    <recommendedName>
        <fullName evidence="3 7">Probable cobyric acid synthase</fullName>
    </recommendedName>
</protein>
<name>A0AA96V3M6_9EURY</name>
<evidence type="ECO:0000259" key="9">
    <source>
        <dbReference type="Pfam" id="PF07685"/>
    </source>
</evidence>
<dbReference type="Gene3D" id="3.40.50.880">
    <property type="match status" value="1"/>
</dbReference>
<comment type="caution">
    <text evidence="7">Lacks conserved residue(s) required for the propagation of feature annotation.</text>
</comment>
<dbReference type="PROSITE" id="PS51274">
    <property type="entry name" value="GATASE_COBBQ"/>
    <property type="match status" value="1"/>
</dbReference>
<dbReference type="HAMAP" id="MF_00028">
    <property type="entry name" value="CobQ"/>
    <property type="match status" value="1"/>
</dbReference>
<comment type="function">
    <text evidence="6 7">Catalyzes amidations at positions B, D, E, and G on adenosylcobyrinic A,C-diamide. NH(2) groups are provided by glutamine, and one molecule of ATP is hydrogenolyzed for each amidation.</text>
</comment>
<dbReference type="InterPro" id="IPR027417">
    <property type="entry name" value="P-loop_NTPase"/>
</dbReference>
<feature type="domain" description="CobB/CobQ-like glutamine amidotransferase" evidence="9">
    <location>
        <begin position="262"/>
        <end position="455"/>
    </location>
</feature>
<evidence type="ECO:0000256" key="7">
    <source>
        <dbReference type="HAMAP-Rule" id="MF_00028"/>
    </source>
</evidence>
<comment type="similarity">
    <text evidence="2 7">Belongs to the CobB/CobQ family. CobQ subfamily.</text>
</comment>